<dbReference type="AlphaFoldDB" id="A0AAV4VG25"/>
<feature type="non-terminal residue" evidence="1">
    <location>
        <position position="1"/>
    </location>
</feature>
<reference evidence="1 2" key="1">
    <citation type="submission" date="2021-06" db="EMBL/GenBank/DDBJ databases">
        <title>Caerostris darwini draft genome.</title>
        <authorList>
            <person name="Kono N."/>
            <person name="Arakawa K."/>
        </authorList>
    </citation>
    <scope>NUCLEOTIDE SEQUENCE [LARGE SCALE GENOMIC DNA]</scope>
</reference>
<protein>
    <recommendedName>
        <fullName evidence="3">Secreted protein</fullName>
    </recommendedName>
</protein>
<comment type="caution">
    <text evidence="1">The sequence shown here is derived from an EMBL/GenBank/DDBJ whole genome shotgun (WGS) entry which is preliminary data.</text>
</comment>
<keyword evidence="2" id="KW-1185">Reference proteome</keyword>
<evidence type="ECO:0000313" key="2">
    <source>
        <dbReference type="Proteomes" id="UP001054837"/>
    </source>
</evidence>
<dbReference type="Proteomes" id="UP001054837">
    <property type="component" value="Unassembled WGS sequence"/>
</dbReference>
<sequence length="67" mass="7761">RNIKLMRYLCPLFLSPPLLPSTDSRCRGTHALRTHAKSHTKEDTRIIAGKRDERKLICTTEKKTKVE</sequence>
<gene>
    <name evidence="1" type="ORF">CDAR_536901</name>
</gene>
<organism evidence="1 2">
    <name type="scientific">Caerostris darwini</name>
    <dbReference type="NCBI Taxonomy" id="1538125"/>
    <lineage>
        <taxon>Eukaryota</taxon>
        <taxon>Metazoa</taxon>
        <taxon>Ecdysozoa</taxon>
        <taxon>Arthropoda</taxon>
        <taxon>Chelicerata</taxon>
        <taxon>Arachnida</taxon>
        <taxon>Araneae</taxon>
        <taxon>Araneomorphae</taxon>
        <taxon>Entelegynae</taxon>
        <taxon>Araneoidea</taxon>
        <taxon>Araneidae</taxon>
        <taxon>Caerostris</taxon>
    </lineage>
</organism>
<evidence type="ECO:0008006" key="3">
    <source>
        <dbReference type="Google" id="ProtNLM"/>
    </source>
</evidence>
<evidence type="ECO:0000313" key="1">
    <source>
        <dbReference type="EMBL" id="GIY68599.1"/>
    </source>
</evidence>
<name>A0AAV4VG25_9ARAC</name>
<accession>A0AAV4VG25</accession>
<dbReference type="EMBL" id="BPLQ01012896">
    <property type="protein sequence ID" value="GIY68599.1"/>
    <property type="molecule type" value="Genomic_DNA"/>
</dbReference>
<proteinExistence type="predicted"/>